<dbReference type="CDD" id="cd00616">
    <property type="entry name" value="AHBA_syn"/>
    <property type="match status" value="1"/>
</dbReference>
<gene>
    <name evidence="4" type="ORF">A2994_00025</name>
</gene>
<dbReference type="Gene3D" id="3.40.640.10">
    <property type="entry name" value="Type I PLP-dependent aspartate aminotransferase-like (Major domain)"/>
    <property type="match status" value="1"/>
</dbReference>
<feature type="active site" description="Proton acceptor" evidence="1">
    <location>
        <position position="191"/>
    </location>
</feature>
<dbReference type="STRING" id="1798539.A2994_00025"/>
<dbReference type="PANTHER" id="PTHR30244">
    <property type="entry name" value="TRANSAMINASE"/>
    <property type="match status" value="1"/>
</dbReference>
<comment type="caution">
    <text evidence="4">The sequence shown here is derived from an EMBL/GenBank/DDBJ whole genome shotgun (WGS) entry which is preliminary data.</text>
</comment>
<dbReference type="Pfam" id="PF01041">
    <property type="entry name" value="DegT_DnrJ_EryC1"/>
    <property type="match status" value="1"/>
</dbReference>
<dbReference type="PIRSF" id="PIRSF000390">
    <property type="entry name" value="PLP_StrS"/>
    <property type="match status" value="1"/>
</dbReference>
<dbReference type="PANTHER" id="PTHR30244:SF34">
    <property type="entry name" value="DTDP-4-AMINO-4,6-DIDEOXYGALACTOSE TRANSAMINASE"/>
    <property type="match status" value="1"/>
</dbReference>
<dbReference type="Proteomes" id="UP000179010">
    <property type="component" value="Unassembled WGS sequence"/>
</dbReference>
<feature type="modified residue" description="N6-(pyridoxal phosphate)lysine" evidence="2">
    <location>
        <position position="191"/>
    </location>
</feature>
<keyword evidence="4" id="KW-0808">Transferase</keyword>
<dbReference type="Gene3D" id="3.90.1150.10">
    <property type="entry name" value="Aspartate Aminotransferase, domain 1"/>
    <property type="match status" value="1"/>
</dbReference>
<keyword evidence="2 3" id="KW-0663">Pyridoxal phosphate</keyword>
<dbReference type="GO" id="GO:0008483">
    <property type="term" value="F:transaminase activity"/>
    <property type="evidence" value="ECO:0007669"/>
    <property type="project" value="UniProtKB-KW"/>
</dbReference>
<dbReference type="InterPro" id="IPR015424">
    <property type="entry name" value="PyrdxlP-dep_Trfase"/>
</dbReference>
<accession>A0A1F4PNI0</accession>
<dbReference type="InterPro" id="IPR015421">
    <property type="entry name" value="PyrdxlP-dep_Trfase_major"/>
</dbReference>
<dbReference type="GO" id="GO:0030170">
    <property type="term" value="F:pyridoxal phosphate binding"/>
    <property type="evidence" value="ECO:0007669"/>
    <property type="project" value="TreeGrafter"/>
</dbReference>
<evidence type="ECO:0000256" key="3">
    <source>
        <dbReference type="RuleBase" id="RU004508"/>
    </source>
</evidence>
<dbReference type="InterPro" id="IPR015422">
    <property type="entry name" value="PyrdxlP-dep_Trfase_small"/>
</dbReference>
<evidence type="ECO:0000313" key="5">
    <source>
        <dbReference type="Proteomes" id="UP000179010"/>
    </source>
</evidence>
<dbReference type="AlphaFoldDB" id="A0A1F4PNI0"/>
<dbReference type="GO" id="GO:0000271">
    <property type="term" value="P:polysaccharide biosynthetic process"/>
    <property type="evidence" value="ECO:0007669"/>
    <property type="project" value="TreeGrafter"/>
</dbReference>
<reference evidence="4 5" key="1">
    <citation type="journal article" date="2016" name="Nat. Commun.">
        <title>Thousands of microbial genomes shed light on interconnected biogeochemical processes in an aquifer system.</title>
        <authorList>
            <person name="Anantharaman K."/>
            <person name="Brown C.T."/>
            <person name="Hug L.A."/>
            <person name="Sharon I."/>
            <person name="Castelle C.J."/>
            <person name="Probst A.J."/>
            <person name="Thomas B.C."/>
            <person name="Singh A."/>
            <person name="Wilkins M.J."/>
            <person name="Karaoz U."/>
            <person name="Brodie E.L."/>
            <person name="Williams K.H."/>
            <person name="Hubbard S.S."/>
            <person name="Banfield J.F."/>
        </authorList>
    </citation>
    <scope>NUCLEOTIDE SEQUENCE [LARGE SCALE GENOMIC DNA]</scope>
</reference>
<dbReference type="EMBL" id="METE01000008">
    <property type="protein sequence ID" value="OGB85241.1"/>
    <property type="molecule type" value="Genomic_DNA"/>
</dbReference>
<comment type="similarity">
    <text evidence="3">Belongs to the DegT/DnrJ/EryC1 family.</text>
</comment>
<organism evidence="4 5">
    <name type="scientific">candidate division Kazan bacterium RIFCSPLOWO2_01_FULL_48_13</name>
    <dbReference type="NCBI Taxonomy" id="1798539"/>
    <lineage>
        <taxon>Bacteria</taxon>
        <taxon>Bacteria division Kazan-3B-28</taxon>
    </lineage>
</organism>
<evidence type="ECO:0000256" key="2">
    <source>
        <dbReference type="PIRSR" id="PIRSR000390-2"/>
    </source>
</evidence>
<name>A0A1F4PNI0_UNCK3</name>
<dbReference type="SUPFAM" id="SSF53383">
    <property type="entry name" value="PLP-dependent transferases"/>
    <property type="match status" value="1"/>
</dbReference>
<evidence type="ECO:0000313" key="4">
    <source>
        <dbReference type="EMBL" id="OGB85241.1"/>
    </source>
</evidence>
<keyword evidence="4" id="KW-0032">Aminotransferase</keyword>
<proteinExistence type="inferred from homology"/>
<sequence length="371" mass="41209">MDKVFQPTNQIPQMEPWFDENEAKALSDYMAAGGWITEFKKTREFEQMIAEFVGAKYCSIVSNGTISLALALMAYGIGPNDEVIVPDYTMVATANAVVLAGAEVVFADIEKESLCLGLTQIKAAMSERTKAVILVTINGRYPNDLEQIISFCCERGIKLIEDAAQSLGSRKGGQHLGTFGDIGSFSFSAPKVITTGQGGALITDDEAVIEKIRLLRDFGREKPGEDHYLTMGWNFKFTDLQAVIGIEQMKKLPWRVERKKAIYQLYQDQLKDVTEVEFIPTDLTDTSPWFIDVLVPVDKRAGLIEHLKSQGVGSRPFYPALHSEPVYARVGSYPIAEDIALRGLWLPSSAQLTDEQVITVCVAIKEYFSNR</sequence>
<evidence type="ECO:0000256" key="1">
    <source>
        <dbReference type="PIRSR" id="PIRSR000390-1"/>
    </source>
</evidence>
<dbReference type="InterPro" id="IPR000653">
    <property type="entry name" value="DegT/StrS_aminotransferase"/>
</dbReference>
<protein>
    <submittedName>
        <fullName evidence="4">Aminotransferase</fullName>
    </submittedName>
</protein>